<dbReference type="AlphaFoldDB" id="A0AAD5WEV9"/>
<protein>
    <submittedName>
        <fullName evidence="1">Uncharacterized protein</fullName>
    </submittedName>
</protein>
<name>A0AAD5WEV9_PARTN</name>
<proteinExistence type="predicted"/>
<dbReference type="EMBL" id="JAHQIW010005955">
    <property type="protein sequence ID" value="KAJ1367596.1"/>
    <property type="molecule type" value="Genomic_DNA"/>
</dbReference>
<accession>A0AAD5WEV9</accession>
<keyword evidence="2" id="KW-1185">Reference proteome</keyword>
<comment type="caution">
    <text evidence="1">The sequence shown here is derived from an EMBL/GenBank/DDBJ whole genome shotgun (WGS) entry which is preliminary data.</text>
</comment>
<evidence type="ECO:0000313" key="1">
    <source>
        <dbReference type="EMBL" id="KAJ1367596.1"/>
    </source>
</evidence>
<sequence>MCWGPCNQWRRTVQVLQNRAERTTKQMMCDSTHCQEQIELSRTRDGRIVTKTMVGFAAVILCTARDAISSKILKNFLTISAFFRQCGATNLNAEHDIANTVGERDATPRCM</sequence>
<organism evidence="1 2">
    <name type="scientific">Parelaphostrongylus tenuis</name>
    <name type="common">Meningeal worm</name>
    <dbReference type="NCBI Taxonomy" id="148309"/>
    <lineage>
        <taxon>Eukaryota</taxon>
        <taxon>Metazoa</taxon>
        <taxon>Ecdysozoa</taxon>
        <taxon>Nematoda</taxon>
        <taxon>Chromadorea</taxon>
        <taxon>Rhabditida</taxon>
        <taxon>Rhabditina</taxon>
        <taxon>Rhabditomorpha</taxon>
        <taxon>Strongyloidea</taxon>
        <taxon>Metastrongylidae</taxon>
        <taxon>Parelaphostrongylus</taxon>
    </lineage>
</organism>
<gene>
    <name evidence="1" type="ORF">KIN20_028537</name>
</gene>
<evidence type="ECO:0000313" key="2">
    <source>
        <dbReference type="Proteomes" id="UP001196413"/>
    </source>
</evidence>
<reference evidence="1" key="1">
    <citation type="submission" date="2021-06" db="EMBL/GenBank/DDBJ databases">
        <title>Parelaphostrongylus tenuis whole genome reference sequence.</title>
        <authorList>
            <person name="Garwood T.J."/>
            <person name="Larsen P.A."/>
            <person name="Fountain-Jones N.M."/>
            <person name="Garbe J.R."/>
            <person name="Macchietto M.G."/>
            <person name="Kania S.A."/>
            <person name="Gerhold R.W."/>
            <person name="Richards J.E."/>
            <person name="Wolf T.M."/>
        </authorList>
    </citation>
    <scope>NUCLEOTIDE SEQUENCE</scope>
    <source>
        <strain evidence="1">MNPRO001-30</strain>
        <tissue evidence="1">Meninges</tissue>
    </source>
</reference>
<dbReference type="Proteomes" id="UP001196413">
    <property type="component" value="Unassembled WGS sequence"/>
</dbReference>